<evidence type="ECO:0000256" key="1">
    <source>
        <dbReference type="SAM" id="Coils"/>
    </source>
</evidence>
<evidence type="ECO:0000313" key="3">
    <source>
        <dbReference type="EMBL" id="STX43920.1"/>
    </source>
</evidence>
<dbReference type="EMBL" id="LNYE01000022">
    <property type="protein sequence ID" value="KTD10779.1"/>
    <property type="molecule type" value="Genomic_DNA"/>
</dbReference>
<evidence type="ECO:0000313" key="4">
    <source>
        <dbReference type="Proteomes" id="UP000054691"/>
    </source>
</evidence>
<feature type="coiled-coil region" evidence="1">
    <location>
        <begin position="225"/>
        <end position="252"/>
    </location>
</feature>
<dbReference type="OrthoDB" id="5653656at2"/>
<dbReference type="Gene3D" id="3.30.460.40">
    <property type="match status" value="1"/>
</dbReference>
<reference evidence="2 4" key="1">
    <citation type="submission" date="2015-11" db="EMBL/GenBank/DDBJ databases">
        <title>Genomic analysis of 38 Legionella species identifies large and diverse effector repertoires.</title>
        <authorList>
            <person name="Burstein D."/>
            <person name="Amaro F."/>
            <person name="Zusman T."/>
            <person name="Lifshitz Z."/>
            <person name="Cohen O."/>
            <person name="Gilbert J.A."/>
            <person name="Pupko T."/>
            <person name="Shuman H.A."/>
            <person name="Segal G."/>
        </authorList>
    </citation>
    <scope>NUCLEOTIDE SEQUENCE [LARGE SCALE GENOMIC DNA]</scope>
    <source>
        <strain evidence="2 4">Lyon 8420412</strain>
    </source>
</reference>
<accession>A0A378JGZ3</accession>
<sequence length="262" mass="30111">MNSKSNSEPINYSTDHLCCVARNLTQCFQKWDQTNKSNQIKPIVQGSMGLLLHGVEYSTHGFENPGDIDILVSNPLKAHQIMEALKNISEFPFKITKDPSKKGLGGVCDYKLEHKEKKWPDITVQLADAQDFGLQLVTSVKKQGIPILSYSEALKSLEYRMSMASPVRPKDQFAYCALLDKYHQQIIKNQSLMADPERKAFIESYLNQSQEKRFFLKTGKNMEDKVELKETMKNMKQQINEIRNKDKTIDQEVEKNNPCQIF</sequence>
<dbReference type="Proteomes" id="UP000054691">
    <property type="component" value="Unassembled WGS sequence"/>
</dbReference>
<evidence type="ECO:0000313" key="2">
    <source>
        <dbReference type="EMBL" id="KTD10779.1"/>
    </source>
</evidence>
<dbReference type="Proteomes" id="UP000254476">
    <property type="component" value="Unassembled WGS sequence"/>
</dbReference>
<keyword evidence="4" id="KW-1185">Reference proteome</keyword>
<protein>
    <submittedName>
        <fullName evidence="3">Uncharacterized protein</fullName>
    </submittedName>
</protein>
<dbReference type="RefSeq" id="WP_058498885.1">
    <property type="nucleotide sequence ID" value="NZ_CAAAHW010000001.1"/>
</dbReference>
<reference evidence="3 5" key="2">
    <citation type="submission" date="2018-06" db="EMBL/GenBank/DDBJ databases">
        <authorList>
            <consortium name="Pathogen Informatics"/>
            <person name="Doyle S."/>
        </authorList>
    </citation>
    <scope>NUCLEOTIDE SEQUENCE [LARGE SCALE GENOMIC DNA]</scope>
    <source>
        <strain evidence="3 5">NCTC12388</strain>
    </source>
</reference>
<organism evidence="3 5">
    <name type="scientific">Legionella gratiana</name>
    <dbReference type="NCBI Taxonomy" id="45066"/>
    <lineage>
        <taxon>Bacteria</taxon>
        <taxon>Pseudomonadati</taxon>
        <taxon>Pseudomonadota</taxon>
        <taxon>Gammaproteobacteria</taxon>
        <taxon>Legionellales</taxon>
        <taxon>Legionellaceae</taxon>
        <taxon>Legionella</taxon>
    </lineage>
</organism>
<dbReference type="EMBL" id="UGOB01000001">
    <property type="protein sequence ID" value="STX43920.1"/>
    <property type="molecule type" value="Genomic_DNA"/>
</dbReference>
<dbReference type="AlphaFoldDB" id="A0A378JGZ3"/>
<evidence type="ECO:0000313" key="5">
    <source>
        <dbReference type="Proteomes" id="UP000254476"/>
    </source>
</evidence>
<name>A0A378JGZ3_9GAMM</name>
<keyword evidence="1" id="KW-0175">Coiled coil</keyword>
<gene>
    <name evidence="2" type="ORF">Lgra_1745</name>
    <name evidence="3" type="ORF">NCTC12388_01275</name>
</gene>
<proteinExistence type="predicted"/>